<dbReference type="GO" id="GO:0009102">
    <property type="term" value="P:biotin biosynthetic process"/>
    <property type="evidence" value="ECO:0007669"/>
    <property type="project" value="TreeGrafter"/>
</dbReference>
<dbReference type="Pfam" id="PF00155">
    <property type="entry name" value="Aminotran_1_2"/>
    <property type="match status" value="1"/>
</dbReference>
<evidence type="ECO:0000256" key="6">
    <source>
        <dbReference type="SAM" id="MobiDB-lite"/>
    </source>
</evidence>
<dbReference type="SUPFAM" id="SSF53383">
    <property type="entry name" value="PLP-dependent transferases"/>
    <property type="match status" value="1"/>
</dbReference>
<dbReference type="InterPro" id="IPR004839">
    <property type="entry name" value="Aminotransferase_I/II_large"/>
</dbReference>
<evidence type="ECO:0000256" key="4">
    <source>
        <dbReference type="ARBA" id="ARBA00022898"/>
    </source>
</evidence>
<dbReference type="AlphaFoldDB" id="A0A6A6UNC4"/>
<feature type="compositionally biased region" description="Polar residues" evidence="6">
    <location>
        <begin position="1"/>
        <end position="30"/>
    </location>
</feature>
<dbReference type="OrthoDB" id="2382073at2759"/>
<dbReference type="InterPro" id="IPR015424">
    <property type="entry name" value="PyrdxlP-dep_Trfase"/>
</dbReference>
<evidence type="ECO:0000256" key="5">
    <source>
        <dbReference type="RuleBase" id="RU003693"/>
    </source>
</evidence>
<evidence type="ECO:0000313" key="8">
    <source>
        <dbReference type="EMBL" id="KAF2672404.1"/>
    </source>
</evidence>
<comment type="similarity">
    <text evidence="2">Belongs to the class-II pyridoxal-phosphate-dependent aminotransferase family. BioF subfamily.</text>
</comment>
<sequence length="426" mass="46554">MASTKPKSSLERQLSQALSTRHQNSLLRQLSTSPPDSTDFSSNDFLSLATSPVLRAAYLSELQSHYATFPLGSGGSRLLDGNSRYADDLESSISTFHGAEAGLLFNSGFDANAGVFATVPQRGDVIVHDELIHASVHDGMRLSRAARRVGFRHNDVGDLRRVLEDEVNSDEGVKSGERNVFIAVESVYSMDGDLAPLREIVELKEEVLPHGNGHVIIDEAHGTGVLGPLGRGLVCDLGLEGRVFARLHTFGKSLACSGAIVLCSPVVRSYLINYARPLIYTTFMPFPSLAMIKASYSLLRNGYADELSTHLRSLVSHFHALLMASIARQSRDNLLLHVTAACPRSPIFALETNDCRSLAKYCQDGGFVVRAVVPPTVPTRRVRVCLHAGNTFEEINGLVRRIDEWLATRLKPQVHESADAEIKARL</sequence>
<evidence type="ECO:0000256" key="3">
    <source>
        <dbReference type="ARBA" id="ARBA00022679"/>
    </source>
</evidence>
<dbReference type="Gene3D" id="3.90.1150.10">
    <property type="entry name" value="Aspartate Aminotransferase, domain 1"/>
    <property type="match status" value="1"/>
</dbReference>
<dbReference type="InterPro" id="IPR050087">
    <property type="entry name" value="AON_synthase_class-II"/>
</dbReference>
<keyword evidence="9" id="KW-1185">Reference proteome</keyword>
<dbReference type="InterPro" id="IPR015422">
    <property type="entry name" value="PyrdxlP-dep_Trfase_small"/>
</dbReference>
<accession>A0A6A6UNC4</accession>
<dbReference type="GO" id="GO:0030170">
    <property type="term" value="F:pyridoxal phosphate binding"/>
    <property type="evidence" value="ECO:0007669"/>
    <property type="project" value="InterPro"/>
</dbReference>
<dbReference type="PANTHER" id="PTHR13693:SF77">
    <property type="entry name" value="8-AMINO-7-OXONONANOATE SYNTHASE"/>
    <property type="match status" value="1"/>
</dbReference>
<protein>
    <submittedName>
        <fullName evidence="8">PLP-dependent transferase</fullName>
    </submittedName>
</protein>
<gene>
    <name evidence="8" type="ORF">BT63DRAFT_398709</name>
</gene>
<proteinExistence type="inferred from homology"/>
<evidence type="ECO:0000259" key="7">
    <source>
        <dbReference type="Pfam" id="PF00155"/>
    </source>
</evidence>
<dbReference type="Gene3D" id="3.40.640.10">
    <property type="entry name" value="Type I PLP-dependent aspartate aminotransferase-like (Major domain)"/>
    <property type="match status" value="1"/>
</dbReference>
<dbReference type="EMBL" id="MU004232">
    <property type="protein sequence ID" value="KAF2672404.1"/>
    <property type="molecule type" value="Genomic_DNA"/>
</dbReference>
<dbReference type="PROSITE" id="PS00599">
    <property type="entry name" value="AA_TRANSFER_CLASS_2"/>
    <property type="match status" value="1"/>
</dbReference>
<keyword evidence="3 8" id="KW-0808">Transferase</keyword>
<feature type="domain" description="Aminotransferase class I/classII large" evidence="7">
    <location>
        <begin position="37"/>
        <end position="402"/>
    </location>
</feature>
<name>A0A6A6UNC4_9PEZI</name>
<keyword evidence="4 5" id="KW-0663">Pyridoxal phosphate</keyword>
<evidence type="ECO:0000313" key="9">
    <source>
        <dbReference type="Proteomes" id="UP000799302"/>
    </source>
</evidence>
<evidence type="ECO:0000256" key="2">
    <source>
        <dbReference type="ARBA" id="ARBA00010008"/>
    </source>
</evidence>
<dbReference type="PANTHER" id="PTHR13693">
    <property type="entry name" value="CLASS II AMINOTRANSFERASE/8-AMINO-7-OXONONANOATE SYNTHASE"/>
    <property type="match status" value="1"/>
</dbReference>
<dbReference type="InterPro" id="IPR001917">
    <property type="entry name" value="Aminotrans_II_pyridoxalP_BS"/>
</dbReference>
<dbReference type="GO" id="GO:0016740">
    <property type="term" value="F:transferase activity"/>
    <property type="evidence" value="ECO:0007669"/>
    <property type="project" value="UniProtKB-KW"/>
</dbReference>
<reference evidence="8" key="1">
    <citation type="journal article" date="2020" name="Stud. Mycol.">
        <title>101 Dothideomycetes genomes: a test case for predicting lifestyles and emergence of pathogens.</title>
        <authorList>
            <person name="Haridas S."/>
            <person name="Albert R."/>
            <person name="Binder M."/>
            <person name="Bloem J."/>
            <person name="Labutti K."/>
            <person name="Salamov A."/>
            <person name="Andreopoulos B."/>
            <person name="Baker S."/>
            <person name="Barry K."/>
            <person name="Bills G."/>
            <person name="Bluhm B."/>
            <person name="Cannon C."/>
            <person name="Castanera R."/>
            <person name="Culley D."/>
            <person name="Daum C."/>
            <person name="Ezra D."/>
            <person name="Gonzalez J."/>
            <person name="Henrissat B."/>
            <person name="Kuo A."/>
            <person name="Liang C."/>
            <person name="Lipzen A."/>
            <person name="Lutzoni F."/>
            <person name="Magnuson J."/>
            <person name="Mondo S."/>
            <person name="Nolan M."/>
            <person name="Ohm R."/>
            <person name="Pangilinan J."/>
            <person name="Park H.-J."/>
            <person name="Ramirez L."/>
            <person name="Alfaro M."/>
            <person name="Sun H."/>
            <person name="Tritt A."/>
            <person name="Yoshinaga Y."/>
            <person name="Zwiers L.-H."/>
            <person name="Turgeon B."/>
            <person name="Goodwin S."/>
            <person name="Spatafora J."/>
            <person name="Crous P."/>
            <person name="Grigoriev I."/>
        </authorList>
    </citation>
    <scope>NUCLEOTIDE SEQUENCE</scope>
    <source>
        <strain evidence="8">CBS 115976</strain>
    </source>
</reference>
<dbReference type="Proteomes" id="UP000799302">
    <property type="component" value="Unassembled WGS sequence"/>
</dbReference>
<organism evidence="8 9">
    <name type="scientific">Microthyrium microscopicum</name>
    <dbReference type="NCBI Taxonomy" id="703497"/>
    <lineage>
        <taxon>Eukaryota</taxon>
        <taxon>Fungi</taxon>
        <taxon>Dikarya</taxon>
        <taxon>Ascomycota</taxon>
        <taxon>Pezizomycotina</taxon>
        <taxon>Dothideomycetes</taxon>
        <taxon>Dothideomycetes incertae sedis</taxon>
        <taxon>Microthyriales</taxon>
        <taxon>Microthyriaceae</taxon>
        <taxon>Microthyrium</taxon>
    </lineage>
</organism>
<comment type="cofactor">
    <cofactor evidence="1 5">
        <name>pyridoxal 5'-phosphate</name>
        <dbReference type="ChEBI" id="CHEBI:597326"/>
    </cofactor>
</comment>
<dbReference type="InterPro" id="IPR015421">
    <property type="entry name" value="PyrdxlP-dep_Trfase_major"/>
</dbReference>
<feature type="region of interest" description="Disordered" evidence="6">
    <location>
        <begin position="1"/>
        <end position="38"/>
    </location>
</feature>
<evidence type="ECO:0000256" key="1">
    <source>
        <dbReference type="ARBA" id="ARBA00001933"/>
    </source>
</evidence>